<evidence type="ECO:0000256" key="7">
    <source>
        <dbReference type="ARBA" id="ARBA00022884"/>
    </source>
</evidence>
<dbReference type="GO" id="GO:1901259">
    <property type="term" value="P:chloroplast rRNA processing"/>
    <property type="evidence" value="ECO:0007669"/>
    <property type="project" value="TreeGrafter"/>
</dbReference>
<organism evidence="13">
    <name type="scientific">Aegilops tauschii</name>
    <name type="common">Tausch's goatgrass</name>
    <name type="synonym">Aegilops squarrosa</name>
    <dbReference type="NCBI Taxonomy" id="37682"/>
    <lineage>
        <taxon>Eukaryota</taxon>
        <taxon>Viridiplantae</taxon>
        <taxon>Streptophyta</taxon>
        <taxon>Embryophyta</taxon>
        <taxon>Tracheophyta</taxon>
        <taxon>Spermatophyta</taxon>
        <taxon>Magnoliopsida</taxon>
        <taxon>Liliopsida</taxon>
        <taxon>Poales</taxon>
        <taxon>Poaceae</taxon>
        <taxon>BOP clade</taxon>
        <taxon>Pooideae</taxon>
        <taxon>Triticodae</taxon>
        <taxon>Triticeae</taxon>
        <taxon>Triticinae</taxon>
        <taxon>Aegilops</taxon>
    </lineage>
</organism>
<dbReference type="InterPro" id="IPR050502">
    <property type="entry name" value="Euk_RNA-bind_prot"/>
</dbReference>
<evidence type="ECO:0000256" key="6">
    <source>
        <dbReference type="ARBA" id="ARBA00022737"/>
    </source>
</evidence>
<reference evidence="13" key="1">
    <citation type="submission" date="2015-06" db="UniProtKB">
        <authorList>
            <consortium name="EnsemblPlants"/>
        </authorList>
    </citation>
    <scope>IDENTIFICATION</scope>
</reference>
<dbReference type="Pfam" id="PF01138">
    <property type="entry name" value="RNase_PH"/>
    <property type="match status" value="2"/>
</dbReference>
<dbReference type="Gene3D" id="3.30.70.330">
    <property type="match status" value="2"/>
</dbReference>
<evidence type="ECO:0000259" key="12">
    <source>
        <dbReference type="PROSITE" id="PS50102"/>
    </source>
</evidence>
<evidence type="ECO:0000256" key="1">
    <source>
        <dbReference type="ARBA" id="ARBA00004229"/>
    </source>
</evidence>
<dbReference type="InterPro" id="IPR020568">
    <property type="entry name" value="Ribosomal_Su5_D2-typ_SF"/>
</dbReference>
<keyword evidence="9" id="KW-0687">Ribonucleoprotein</keyword>
<dbReference type="EnsemblPlants" id="EMT07115">
    <property type="protein sequence ID" value="EMT07115"/>
    <property type="gene ID" value="F775_13061"/>
</dbReference>
<keyword evidence="5" id="KW-0507">mRNA processing</keyword>
<dbReference type="SMART" id="SM00360">
    <property type="entry name" value="RRM"/>
    <property type="match status" value="2"/>
</dbReference>
<evidence type="ECO:0000256" key="2">
    <source>
        <dbReference type="ARBA" id="ARBA00022528"/>
    </source>
</evidence>
<dbReference type="Pfam" id="PF03725">
    <property type="entry name" value="RNase_PH_C"/>
    <property type="match status" value="1"/>
</dbReference>
<dbReference type="GO" id="GO:0003729">
    <property type="term" value="F:mRNA binding"/>
    <property type="evidence" value="ECO:0007669"/>
    <property type="project" value="TreeGrafter"/>
</dbReference>
<evidence type="ECO:0000256" key="4">
    <source>
        <dbReference type="ARBA" id="ARBA00022640"/>
    </source>
</evidence>
<dbReference type="ExpressionAtlas" id="M8B0I8">
    <property type="expression patterns" value="baseline"/>
</dbReference>
<dbReference type="FunFam" id="3.30.70.330:FF:000357">
    <property type="entry name" value="Ribonucleoprotein A, chloroplastic"/>
    <property type="match status" value="1"/>
</dbReference>
<keyword evidence="3" id="KW-0597">Phosphoprotein</keyword>
<dbReference type="GO" id="GO:1990904">
    <property type="term" value="C:ribonucleoprotein complex"/>
    <property type="evidence" value="ECO:0007669"/>
    <property type="project" value="UniProtKB-KW"/>
</dbReference>
<evidence type="ECO:0000256" key="5">
    <source>
        <dbReference type="ARBA" id="ARBA00022664"/>
    </source>
</evidence>
<dbReference type="PROSITE" id="PS50102">
    <property type="entry name" value="RRM"/>
    <property type="match status" value="2"/>
</dbReference>
<evidence type="ECO:0000256" key="9">
    <source>
        <dbReference type="ARBA" id="ARBA00023274"/>
    </source>
</evidence>
<feature type="domain" description="RRM" evidence="12">
    <location>
        <begin position="465"/>
        <end position="543"/>
    </location>
</feature>
<dbReference type="FunFam" id="3.30.70.330:FF:000423">
    <property type="entry name" value="Ribonucleoprotein A, chloroplastic"/>
    <property type="match status" value="1"/>
</dbReference>
<dbReference type="CDD" id="cd11371">
    <property type="entry name" value="RNase_PH_MTR3"/>
    <property type="match status" value="1"/>
</dbReference>
<evidence type="ECO:0000313" key="13">
    <source>
        <dbReference type="EnsemblPlants" id="EMT07115"/>
    </source>
</evidence>
<dbReference type="SUPFAM" id="SSF54928">
    <property type="entry name" value="RNA-binding domain, RBD"/>
    <property type="match status" value="2"/>
</dbReference>
<dbReference type="InterPro" id="IPR035979">
    <property type="entry name" value="RBD_domain_sf"/>
</dbReference>
<feature type="compositionally biased region" description="Basic and acidic residues" evidence="11">
    <location>
        <begin position="18"/>
        <end position="34"/>
    </location>
</feature>
<feature type="region of interest" description="Disordered" evidence="11">
    <location>
        <begin position="1"/>
        <end position="34"/>
    </location>
</feature>
<evidence type="ECO:0000256" key="3">
    <source>
        <dbReference type="ARBA" id="ARBA00022553"/>
    </source>
</evidence>
<dbReference type="InterPro" id="IPR000504">
    <property type="entry name" value="RRM_dom"/>
</dbReference>
<feature type="region of interest" description="Disordered" evidence="11">
    <location>
        <begin position="427"/>
        <end position="456"/>
    </location>
</feature>
<comment type="subcellular location">
    <subcellularLocation>
        <location evidence="1">Plastid</location>
        <location evidence="1">Chloroplast</location>
    </subcellularLocation>
</comment>
<proteinExistence type="predicted"/>
<dbReference type="SUPFAM" id="SSF54211">
    <property type="entry name" value="Ribosomal protein S5 domain 2-like"/>
    <property type="match status" value="1"/>
</dbReference>
<dbReference type="PANTHER" id="PTHR48025:SF12">
    <property type="entry name" value="OS07G0631900 PROTEIN"/>
    <property type="match status" value="1"/>
</dbReference>
<evidence type="ECO:0000256" key="8">
    <source>
        <dbReference type="ARBA" id="ARBA00022946"/>
    </source>
</evidence>
<keyword evidence="2" id="KW-0150">Chloroplast</keyword>
<dbReference type="InterPro" id="IPR015847">
    <property type="entry name" value="ExoRNase_PH_dom2"/>
</dbReference>
<keyword evidence="7 10" id="KW-0694">RNA-binding</keyword>
<dbReference type="InterPro" id="IPR001247">
    <property type="entry name" value="ExoRNase_PH_dom1"/>
</dbReference>
<feature type="domain" description="RRM" evidence="12">
    <location>
        <begin position="359"/>
        <end position="437"/>
    </location>
</feature>
<protein>
    <submittedName>
        <fullName evidence="13">29 kDa ribonucleoprotein B, chloroplastic</fullName>
    </submittedName>
</protein>
<accession>M8B0I8</accession>
<dbReference type="AlphaFoldDB" id="M8B0I8"/>
<sequence>MSAAAAAADTYSPAAEAGSKRRERREELRRHLAEDADWPRADGRSLHDCRPAFMQTGPTTAASGSAYAEFGKTKVIVSVVFPIILSVQTHDSYNRPKVIGPCASGSYVHRAALCFLLIDWFGPRESKKAMLYSDTGRLNCSVSYTTFATGIRGQGLENKEYSGMLHKALEGAVMLHTFPKTTVDVFALVLESGGSDLPIIISCASLALADAGIMMYDLVTSVSVSCLGKNVIIDPTSDEEAWQDGGLMVSYMPARKEITQLTLTGEWTDGKITNQALRDIAGALERPRELGERMTFEQTHVFRFATDILSCRGFVGKEDRADVWRSTIYMAVFGTEDAEEEQSEGEGGGDSEAEYSEDLKVFVGNLPFTVDSAQLAGLFEQAGSVEMVEVVYDRMTGRSRGFGFVTMGSAEEVAAAVEQFNGYTFQGRPLRVNSGPPPPRDEFAPRTPRTMGGGGGGGGSFDSANKLYVGNLSWGVDNSTLENLFSEQGKVLDAKVIYDRDSGRSRGFGFVTYGSADEVNNAISNLDGVDLDGRQIRVTVAESKPREQRRF</sequence>
<keyword evidence="6" id="KW-0677">Repeat</keyword>
<dbReference type="InterPro" id="IPR048289">
    <property type="entry name" value="RRM2_NsCP33-like"/>
</dbReference>
<feature type="compositionally biased region" description="Low complexity" evidence="11">
    <location>
        <begin position="1"/>
        <end position="17"/>
    </location>
</feature>
<dbReference type="GO" id="GO:0006397">
    <property type="term" value="P:mRNA processing"/>
    <property type="evidence" value="ECO:0007669"/>
    <property type="project" value="UniProtKB-KW"/>
</dbReference>
<dbReference type="InterPro" id="IPR012677">
    <property type="entry name" value="Nucleotide-bd_a/b_plait_sf"/>
</dbReference>
<dbReference type="GO" id="GO:0009535">
    <property type="term" value="C:chloroplast thylakoid membrane"/>
    <property type="evidence" value="ECO:0007669"/>
    <property type="project" value="TreeGrafter"/>
</dbReference>
<dbReference type="CDD" id="cd21608">
    <property type="entry name" value="RRM2_NsCP33_like"/>
    <property type="match status" value="1"/>
</dbReference>
<dbReference type="FunFam" id="3.30.230.70:FF:000015">
    <property type="entry name" value="Exosome complex component RRP41-like"/>
    <property type="match status" value="1"/>
</dbReference>
<dbReference type="Pfam" id="PF00076">
    <property type="entry name" value="RRM_1"/>
    <property type="match status" value="2"/>
</dbReference>
<dbReference type="Gene3D" id="3.30.230.70">
    <property type="entry name" value="GHMP Kinase, N-terminal domain"/>
    <property type="match status" value="1"/>
</dbReference>
<dbReference type="InterPro" id="IPR027408">
    <property type="entry name" value="PNPase/RNase_PH_dom_sf"/>
</dbReference>
<keyword evidence="4" id="KW-0934">Plastid</keyword>
<keyword evidence="8" id="KW-0809">Transit peptide</keyword>
<name>M8B0I8_AEGTA</name>
<evidence type="ECO:0000256" key="11">
    <source>
        <dbReference type="SAM" id="MobiDB-lite"/>
    </source>
</evidence>
<dbReference type="PANTHER" id="PTHR48025">
    <property type="entry name" value="OS02G0815200 PROTEIN"/>
    <property type="match status" value="1"/>
</dbReference>
<evidence type="ECO:0000256" key="10">
    <source>
        <dbReference type="PROSITE-ProRule" id="PRU00176"/>
    </source>
</evidence>
<dbReference type="GO" id="GO:0009409">
    <property type="term" value="P:response to cold"/>
    <property type="evidence" value="ECO:0007669"/>
    <property type="project" value="UniProtKB-ARBA"/>
</dbReference>